<organism evidence="2 3">
    <name type="scientific">Kineosporia babensis</name>
    <dbReference type="NCBI Taxonomy" id="499548"/>
    <lineage>
        <taxon>Bacteria</taxon>
        <taxon>Bacillati</taxon>
        <taxon>Actinomycetota</taxon>
        <taxon>Actinomycetes</taxon>
        <taxon>Kineosporiales</taxon>
        <taxon>Kineosporiaceae</taxon>
        <taxon>Kineosporia</taxon>
    </lineage>
</organism>
<dbReference type="AlphaFoldDB" id="A0A9X1SY54"/>
<dbReference type="EMBL" id="JAJOMB010000026">
    <property type="protein sequence ID" value="MCD5315955.1"/>
    <property type="molecule type" value="Genomic_DNA"/>
</dbReference>
<dbReference type="RefSeq" id="WP_231448776.1">
    <property type="nucleotide sequence ID" value="NZ_JAJOMB010000026.1"/>
</dbReference>
<gene>
    <name evidence="2" type="ORF">LR394_34185</name>
</gene>
<sequence>MCMQRERIEVSDQQSRRDRDLQRHGERRIVRALMQCRFGHENHPEFCVAVDWLLDSGLDQATVAEAIYRADSLPDVALIMEAVRSGVQFSVAEIADFCREDFVEASAWIFTALLLHRFGPLPGIPEIADQLVELQAGELAVIHAIHRESSPHGALEAVRRTSTRTV</sequence>
<protein>
    <submittedName>
        <fullName evidence="2">Uncharacterized protein</fullName>
    </submittedName>
</protein>
<accession>A0A9X1SY54</accession>
<dbReference type="Proteomes" id="UP001138997">
    <property type="component" value="Unassembled WGS sequence"/>
</dbReference>
<proteinExistence type="predicted"/>
<feature type="region of interest" description="Disordered" evidence="1">
    <location>
        <begin position="1"/>
        <end position="22"/>
    </location>
</feature>
<evidence type="ECO:0000313" key="2">
    <source>
        <dbReference type="EMBL" id="MCD5315955.1"/>
    </source>
</evidence>
<evidence type="ECO:0000313" key="3">
    <source>
        <dbReference type="Proteomes" id="UP001138997"/>
    </source>
</evidence>
<name>A0A9X1SY54_9ACTN</name>
<reference evidence="2" key="1">
    <citation type="submission" date="2021-11" db="EMBL/GenBank/DDBJ databases">
        <title>Streptomyces corallinus and Kineosporia corallina sp. nov., two new coral-derived marine actinobacteria.</title>
        <authorList>
            <person name="Buangrab K."/>
            <person name="Sutthacheep M."/>
            <person name="Yeemin T."/>
            <person name="Harunari E."/>
            <person name="Igarashi Y."/>
            <person name="Sripreechasak P."/>
            <person name="Kanchanasin P."/>
            <person name="Tanasupawat S."/>
            <person name="Phongsopitanun W."/>
        </authorList>
    </citation>
    <scope>NUCLEOTIDE SEQUENCE</scope>
    <source>
        <strain evidence="2">JCM 31032</strain>
    </source>
</reference>
<comment type="caution">
    <text evidence="2">The sequence shown here is derived from an EMBL/GenBank/DDBJ whole genome shotgun (WGS) entry which is preliminary data.</text>
</comment>
<evidence type="ECO:0000256" key="1">
    <source>
        <dbReference type="SAM" id="MobiDB-lite"/>
    </source>
</evidence>
<keyword evidence="3" id="KW-1185">Reference proteome</keyword>